<accession>A0A9E2KS11</accession>
<reference evidence="10" key="2">
    <citation type="submission" date="2021-04" db="EMBL/GenBank/DDBJ databases">
        <authorList>
            <person name="Gilroy R."/>
        </authorList>
    </citation>
    <scope>NUCLEOTIDE SEQUENCE</scope>
    <source>
        <strain evidence="10">F6-686</strain>
    </source>
</reference>
<evidence type="ECO:0000313" key="11">
    <source>
        <dbReference type="Proteomes" id="UP000823844"/>
    </source>
</evidence>
<evidence type="ECO:0000256" key="3">
    <source>
        <dbReference type="ARBA" id="ARBA00011918"/>
    </source>
</evidence>
<protein>
    <recommendedName>
        <fullName evidence="3">methylated-DNA--[protein]-cysteine S-methyltransferase</fullName>
        <ecNumber evidence="3">2.1.1.63</ecNumber>
    </recommendedName>
</protein>
<dbReference type="GO" id="GO:0003908">
    <property type="term" value="F:methylated-DNA-[protein]-cysteine S-methyltransferase activity"/>
    <property type="evidence" value="ECO:0007669"/>
    <property type="project" value="UniProtKB-EC"/>
</dbReference>
<dbReference type="CDD" id="cd06445">
    <property type="entry name" value="ATase"/>
    <property type="match status" value="1"/>
</dbReference>
<evidence type="ECO:0000313" key="10">
    <source>
        <dbReference type="EMBL" id="MBU3828578.1"/>
    </source>
</evidence>
<evidence type="ECO:0000256" key="2">
    <source>
        <dbReference type="ARBA" id="ARBA00008711"/>
    </source>
</evidence>
<dbReference type="Pfam" id="PF01035">
    <property type="entry name" value="DNA_binding_1"/>
    <property type="match status" value="1"/>
</dbReference>
<proteinExistence type="inferred from homology"/>
<name>A0A9E2KS11_9LACO</name>
<feature type="domain" description="Methylated-DNA-[protein]-cysteine S-methyltransferase DNA binding" evidence="9">
    <location>
        <begin position="85"/>
        <end position="164"/>
    </location>
</feature>
<dbReference type="GO" id="GO:0032259">
    <property type="term" value="P:methylation"/>
    <property type="evidence" value="ECO:0007669"/>
    <property type="project" value="UniProtKB-KW"/>
</dbReference>
<dbReference type="SUPFAM" id="SSF53155">
    <property type="entry name" value="Methylated DNA-protein cysteine methyltransferase domain"/>
    <property type="match status" value="1"/>
</dbReference>
<dbReference type="InterPro" id="IPR036217">
    <property type="entry name" value="MethylDNA_cys_MeTrfase_DNAb"/>
</dbReference>
<evidence type="ECO:0000256" key="4">
    <source>
        <dbReference type="ARBA" id="ARBA00022603"/>
    </source>
</evidence>
<sequence length="171" mass="19264">MADIFYYDYVTIAPWTYFLATTTAGLSYVGLEGDEASPIFSYYPNRILVHDPKRLEPYTTQLKEYFAGKRRKFDVDIDISEFGTPFQRSVLKMITKIPYGSTVSYGDIASSLDSARSVRAVAHAVALNPVLIFIPCHRVVMSNGMIGGYRLGSKEKARLINLEKSYLHDNS</sequence>
<dbReference type="SUPFAM" id="SSF46767">
    <property type="entry name" value="Methylated DNA-protein cysteine methyltransferase, C-terminal domain"/>
    <property type="match status" value="1"/>
</dbReference>
<comment type="similarity">
    <text evidence="2">Belongs to the MGMT family.</text>
</comment>
<dbReference type="EMBL" id="JAHLFT010000070">
    <property type="protein sequence ID" value="MBU3828578.1"/>
    <property type="molecule type" value="Genomic_DNA"/>
</dbReference>
<dbReference type="AlphaFoldDB" id="A0A9E2KS11"/>
<dbReference type="Gene3D" id="3.30.160.70">
    <property type="entry name" value="Methylated DNA-protein cysteine methyltransferase domain"/>
    <property type="match status" value="1"/>
</dbReference>
<evidence type="ECO:0000256" key="8">
    <source>
        <dbReference type="ARBA" id="ARBA00049348"/>
    </source>
</evidence>
<reference evidence="10" key="1">
    <citation type="journal article" date="2021" name="PeerJ">
        <title>Extensive microbial diversity within the chicken gut microbiome revealed by metagenomics and culture.</title>
        <authorList>
            <person name="Gilroy R."/>
            <person name="Ravi A."/>
            <person name="Getino M."/>
            <person name="Pursley I."/>
            <person name="Horton D.L."/>
            <person name="Alikhan N.F."/>
            <person name="Baker D."/>
            <person name="Gharbi K."/>
            <person name="Hall N."/>
            <person name="Watson M."/>
            <person name="Adriaenssens E.M."/>
            <person name="Foster-Nyarko E."/>
            <person name="Jarju S."/>
            <person name="Secka A."/>
            <person name="Antonio M."/>
            <person name="Oren A."/>
            <person name="Chaudhuri R.R."/>
            <person name="La Ragione R."/>
            <person name="Hildebrand F."/>
            <person name="Pallen M.J."/>
        </authorList>
    </citation>
    <scope>NUCLEOTIDE SEQUENCE</scope>
    <source>
        <strain evidence="10">F6-686</strain>
    </source>
</reference>
<organism evidence="10 11">
    <name type="scientific">Candidatus Lactobacillus pullistercoris</name>
    <dbReference type="NCBI Taxonomy" id="2838636"/>
    <lineage>
        <taxon>Bacteria</taxon>
        <taxon>Bacillati</taxon>
        <taxon>Bacillota</taxon>
        <taxon>Bacilli</taxon>
        <taxon>Lactobacillales</taxon>
        <taxon>Lactobacillaceae</taxon>
        <taxon>Lactobacillus</taxon>
    </lineage>
</organism>
<dbReference type="PROSITE" id="PS00374">
    <property type="entry name" value="MGMT"/>
    <property type="match status" value="1"/>
</dbReference>
<dbReference type="Gene3D" id="1.10.10.10">
    <property type="entry name" value="Winged helix-like DNA-binding domain superfamily/Winged helix DNA-binding domain"/>
    <property type="match status" value="1"/>
</dbReference>
<keyword evidence="6" id="KW-0227">DNA damage</keyword>
<dbReference type="PANTHER" id="PTHR10815">
    <property type="entry name" value="METHYLATED-DNA--PROTEIN-CYSTEINE METHYLTRANSFERASE"/>
    <property type="match status" value="1"/>
</dbReference>
<gene>
    <name evidence="10" type="ORF">H9806_05535</name>
</gene>
<dbReference type="InterPro" id="IPR014048">
    <property type="entry name" value="MethylDNA_cys_MeTrfase_DNA-bd"/>
</dbReference>
<dbReference type="InterPro" id="IPR036388">
    <property type="entry name" value="WH-like_DNA-bd_sf"/>
</dbReference>
<evidence type="ECO:0000256" key="7">
    <source>
        <dbReference type="ARBA" id="ARBA00023204"/>
    </source>
</evidence>
<dbReference type="GO" id="GO:0006281">
    <property type="term" value="P:DNA repair"/>
    <property type="evidence" value="ECO:0007669"/>
    <property type="project" value="UniProtKB-KW"/>
</dbReference>
<evidence type="ECO:0000259" key="9">
    <source>
        <dbReference type="Pfam" id="PF01035"/>
    </source>
</evidence>
<dbReference type="Proteomes" id="UP000823844">
    <property type="component" value="Unassembled WGS sequence"/>
</dbReference>
<dbReference type="NCBIfam" id="TIGR00589">
    <property type="entry name" value="ogt"/>
    <property type="match status" value="1"/>
</dbReference>
<dbReference type="FunFam" id="1.10.10.10:FF:000214">
    <property type="entry name" value="Methylated-DNA--protein-cysteine methyltransferase"/>
    <property type="match status" value="1"/>
</dbReference>
<evidence type="ECO:0000256" key="1">
    <source>
        <dbReference type="ARBA" id="ARBA00001286"/>
    </source>
</evidence>
<dbReference type="PANTHER" id="PTHR10815:SF12">
    <property type="entry name" value="METHYLATED-DNA--PROTEIN-CYSTEINE METHYLTRANSFERASE, INDUCIBLE"/>
    <property type="match status" value="1"/>
</dbReference>
<evidence type="ECO:0000256" key="5">
    <source>
        <dbReference type="ARBA" id="ARBA00022679"/>
    </source>
</evidence>
<dbReference type="InterPro" id="IPR001497">
    <property type="entry name" value="MethylDNA_cys_MeTrfase_AS"/>
</dbReference>
<comment type="caution">
    <text evidence="10">The sequence shown here is derived from an EMBL/GenBank/DDBJ whole genome shotgun (WGS) entry which is preliminary data.</text>
</comment>
<keyword evidence="5" id="KW-0808">Transferase</keyword>
<keyword evidence="4" id="KW-0489">Methyltransferase</keyword>
<dbReference type="EC" id="2.1.1.63" evidence="3"/>
<comment type="catalytic activity">
    <reaction evidence="8">
        <text>a 6-O-methyl-2'-deoxyguanosine in DNA + L-cysteinyl-[protein] = S-methyl-L-cysteinyl-[protein] + a 2'-deoxyguanosine in DNA</text>
        <dbReference type="Rhea" id="RHEA:24000"/>
        <dbReference type="Rhea" id="RHEA-COMP:10131"/>
        <dbReference type="Rhea" id="RHEA-COMP:10132"/>
        <dbReference type="Rhea" id="RHEA-COMP:11367"/>
        <dbReference type="Rhea" id="RHEA-COMP:11368"/>
        <dbReference type="ChEBI" id="CHEBI:29950"/>
        <dbReference type="ChEBI" id="CHEBI:82612"/>
        <dbReference type="ChEBI" id="CHEBI:85445"/>
        <dbReference type="ChEBI" id="CHEBI:85448"/>
        <dbReference type="EC" id="2.1.1.63"/>
    </reaction>
</comment>
<keyword evidence="7" id="KW-0234">DNA repair</keyword>
<dbReference type="InterPro" id="IPR036631">
    <property type="entry name" value="MGMT_N_sf"/>
</dbReference>
<comment type="catalytic activity">
    <reaction evidence="1">
        <text>a 4-O-methyl-thymidine in DNA + L-cysteinyl-[protein] = a thymidine in DNA + S-methyl-L-cysteinyl-[protein]</text>
        <dbReference type="Rhea" id="RHEA:53428"/>
        <dbReference type="Rhea" id="RHEA-COMP:10131"/>
        <dbReference type="Rhea" id="RHEA-COMP:10132"/>
        <dbReference type="Rhea" id="RHEA-COMP:13555"/>
        <dbReference type="Rhea" id="RHEA-COMP:13556"/>
        <dbReference type="ChEBI" id="CHEBI:29950"/>
        <dbReference type="ChEBI" id="CHEBI:82612"/>
        <dbReference type="ChEBI" id="CHEBI:137386"/>
        <dbReference type="ChEBI" id="CHEBI:137387"/>
        <dbReference type="EC" id="2.1.1.63"/>
    </reaction>
</comment>
<evidence type="ECO:0000256" key="6">
    <source>
        <dbReference type="ARBA" id="ARBA00022763"/>
    </source>
</evidence>